<keyword evidence="3 5" id="KW-1133">Transmembrane helix</keyword>
<gene>
    <name evidence="8" type="ORF">Triagg1_2478</name>
</gene>
<dbReference type="GO" id="GO:0016020">
    <property type="term" value="C:membrane"/>
    <property type="evidence" value="ECO:0007669"/>
    <property type="project" value="UniProtKB-SubCell"/>
</dbReference>
<comment type="subcellular location">
    <subcellularLocation>
        <location evidence="1">Membrane</location>
        <topology evidence="1">Multi-pass membrane protein</topology>
    </subcellularLocation>
</comment>
<dbReference type="RefSeq" id="XP_062758690.1">
    <property type="nucleotide sequence ID" value="XM_062896663.1"/>
</dbReference>
<organism evidence="8 9">
    <name type="scientific">Trichoderma aggressivum f. europaeum</name>
    <dbReference type="NCBI Taxonomy" id="173218"/>
    <lineage>
        <taxon>Eukaryota</taxon>
        <taxon>Fungi</taxon>
        <taxon>Dikarya</taxon>
        <taxon>Ascomycota</taxon>
        <taxon>Pezizomycotina</taxon>
        <taxon>Sordariomycetes</taxon>
        <taxon>Hypocreomycetidae</taxon>
        <taxon>Hypocreales</taxon>
        <taxon>Hypocreaceae</taxon>
        <taxon>Trichoderma</taxon>
    </lineage>
</organism>
<dbReference type="GO" id="GO:0032541">
    <property type="term" value="C:cortical endoplasmic reticulum"/>
    <property type="evidence" value="ECO:0007669"/>
    <property type="project" value="TreeGrafter"/>
</dbReference>
<feature type="transmembrane region" description="Helical" evidence="5">
    <location>
        <begin position="561"/>
        <end position="585"/>
    </location>
</feature>
<evidence type="ECO:0000313" key="8">
    <source>
        <dbReference type="EMBL" id="KAK4081737.1"/>
    </source>
</evidence>
<reference evidence="8" key="1">
    <citation type="submission" date="2023-11" db="EMBL/GenBank/DDBJ databases">
        <title>The genome sequences of three competitors of mushroom-forming fungi.</title>
        <authorList>
            <person name="Beijen E."/>
            <person name="Ohm R.A."/>
        </authorList>
    </citation>
    <scope>NUCLEOTIDE SEQUENCE</scope>
    <source>
        <strain evidence="8">CBS 100526</strain>
    </source>
</reference>
<name>A0AAE1M1N5_9HYPO</name>
<evidence type="ECO:0008006" key="10">
    <source>
        <dbReference type="Google" id="ProtNLM"/>
    </source>
</evidence>
<dbReference type="PANTHER" id="PTHR12308:SF73">
    <property type="entry name" value="ANOCTAMIN"/>
    <property type="match status" value="1"/>
</dbReference>
<evidence type="ECO:0000256" key="5">
    <source>
        <dbReference type="SAM" id="Phobius"/>
    </source>
</evidence>
<dbReference type="EMBL" id="JAWRVG010000006">
    <property type="protein sequence ID" value="KAK4081737.1"/>
    <property type="molecule type" value="Genomic_DNA"/>
</dbReference>
<feature type="domain" description="Anoctamin transmembrane" evidence="6">
    <location>
        <begin position="179"/>
        <end position="639"/>
    </location>
</feature>
<feature type="domain" description="Anoctamin alpha-beta plait" evidence="7">
    <location>
        <begin position="21"/>
        <end position="146"/>
    </location>
</feature>
<dbReference type="GO" id="GO:0005254">
    <property type="term" value="F:chloride channel activity"/>
    <property type="evidence" value="ECO:0007669"/>
    <property type="project" value="TreeGrafter"/>
</dbReference>
<sequence length="814" mass="91635">MSSLRGLYGKGEDQGIDGNFGVDYVIHYRIPPKEKDKAEAAFVQLIEALTNIGLTTAVRCGDKDSLLVFTRLASNDLLARQVYSSRLQDWLQGVRISSPGSDIQQAVKDEPVTEAERLRLVYLLITESRNEGGAGITQGQGQWKYVEAIFPLHNNAFNKEWLHKWSKKYILDQSDLDDIRDKFGEGVAFYFAFLKDYFRFQIFPAVVGFSAWMLMGQFSTFYAICSCLWSVVFFEYWKRKEADLSITWGVRGVSKIQHPRPEFQWDFEAEDAVTGEPIKIYAPVKRLQTQLLQIPFALACVVVLGGLVATVNSLEIFINEVYAGSGKKYLGFLPSILLATLTPTFSTILMSAAKKLTDKENYDTMDAHHAALVQKQFVLNFMTSYMALTFTAFVYIPFGSILQPFLNFWGKTAQTLTMSEVPLTTSQFEANPQRIANQMYYTTVTAQIINTLTEVVVPYLKHKATVKAKELSSNGTVKSNDQPEEAEFLKRVRNQTGLEVYDVTADYREMVMQFGYLSLFSVSWPLTACFFLLNNWVELRSDALKIVIGCRRPIPWRADSIGPWLTALGFLSWLGSVTSAAIVYLCSGDKQDGSVSYITAGGVLLSILLAEHLYFAAQLTVRFVMGKVESPGLQRERKERFQMRKKLLEETVGHVVSDKATVEVPGVEKTEQITRQTLEEEARLASIHGHGSPEEMFWQRQRGMQDTVLVGRKLIAEHAEILASKSRPRPAAVVQKTPYGLIRCVPRRLTFAAGSGNGDMPHCDTEQLWTWDSVEAVEVGLAMLKTQHVLGACDRYGRRKTEDGNRRRTEDGGV</sequence>
<feature type="transmembrane region" description="Helical" evidence="5">
    <location>
        <begin position="329"/>
        <end position="350"/>
    </location>
</feature>
<evidence type="ECO:0000256" key="1">
    <source>
        <dbReference type="ARBA" id="ARBA00004141"/>
    </source>
</evidence>
<dbReference type="InterPro" id="IPR007632">
    <property type="entry name" value="Anoctamin"/>
</dbReference>
<evidence type="ECO:0000259" key="6">
    <source>
        <dbReference type="Pfam" id="PF04547"/>
    </source>
</evidence>
<dbReference type="Pfam" id="PF20877">
    <property type="entry name" value="Anoctamin_N"/>
    <property type="match status" value="1"/>
</dbReference>
<evidence type="ECO:0000313" key="9">
    <source>
        <dbReference type="Proteomes" id="UP001273209"/>
    </source>
</evidence>
<accession>A0AAE1M1N5</accession>
<feature type="transmembrane region" description="Helical" evidence="5">
    <location>
        <begin position="597"/>
        <end position="617"/>
    </location>
</feature>
<evidence type="ECO:0000256" key="4">
    <source>
        <dbReference type="ARBA" id="ARBA00023136"/>
    </source>
</evidence>
<dbReference type="PANTHER" id="PTHR12308">
    <property type="entry name" value="ANOCTAMIN"/>
    <property type="match status" value="1"/>
</dbReference>
<dbReference type="InterPro" id="IPR049456">
    <property type="entry name" value="Anoctamin_N_fung"/>
</dbReference>
<dbReference type="Proteomes" id="UP001273209">
    <property type="component" value="Unassembled WGS sequence"/>
</dbReference>
<feature type="transmembrane region" description="Helical" evidence="5">
    <location>
        <begin position="514"/>
        <end position="533"/>
    </location>
</feature>
<evidence type="ECO:0000256" key="3">
    <source>
        <dbReference type="ARBA" id="ARBA00022989"/>
    </source>
</evidence>
<dbReference type="GeneID" id="87916568"/>
<dbReference type="AlphaFoldDB" id="A0AAE1M1N5"/>
<protein>
    <recommendedName>
        <fullName evidence="10">Plasma membrane channel protein</fullName>
    </recommendedName>
</protein>
<evidence type="ECO:0000259" key="7">
    <source>
        <dbReference type="Pfam" id="PF20877"/>
    </source>
</evidence>
<feature type="transmembrane region" description="Helical" evidence="5">
    <location>
        <begin position="291"/>
        <end position="309"/>
    </location>
</feature>
<keyword evidence="9" id="KW-1185">Reference proteome</keyword>
<feature type="transmembrane region" description="Helical" evidence="5">
    <location>
        <begin position="221"/>
        <end position="237"/>
    </location>
</feature>
<feature type="transmembrane region" description="Helical" evidence="5">
    <location>
        <begin position="377"/>
        <end position="398"/>
    </location>
</feature>
<evidence type="ECO:0000256" key="2">
    <source>
        <dbReference type="ARBA" id="ARBA00022692"/>
    </source>
</evidence>
<comment type="caution">
    <text evidence="8">The sequence shown here is derived from an EMBL/GenBank/DDBJ whole genome shotgun (WGS) entry which is preliminary data.</text>
</comment>
<dbReference type="InterPro" id="IPR049452">
    <property type="entry name" value="Anoctamin_TM"/>
</dbReference>
<proteinExistence type="predicted"/>
<keyword evidence="2 5" id="KW-0812">Transmembrane</keyword>
<keyword evidence="4 5" id="KW-0472">Membrane</keyword>
<dbReference type="Pfam" id="PF04547">
    <property type="entry name" value="Anoctamin"/>
    <property type="match status" value="1"/>
</dbReference>